<reference evidence="3 4" key="1">
    <citation type="submission" date="2019-03" db="EMBL/GenBank/DDBJ databases">
        <title>Genomic Encyclopedia of Type Strains, Phase IV (KMG-IV): sequencing the most valuable type-strain genomes for metagenomic binning, comparative biology and taxonomic classification.</title>
        <authorList>
            <person name="Goeker M."/>
        </authorList>
    </citation>
    <scope>NUCLEOTIDE SEQUENCE [LARGE SCALE GENOMIC DNA]</scope>
    <source>
        <strain evidence="3 4">DSM 16326</strain>
    </source>
</reference>
<evidence type="ECO:0000313" key="4">
    <source>
        <dbReference type="Proteomes" id="UP000294914"/>
    </source>
</evidence>
<dbReference type="Pfam" id="PF03319">
    <property type="entry name" value="EutN_CcmL"/>
    <property type="match status" value="1"/>
</dbReference>
<comment type="caution">
    <text evidence="3">The sequence shown here is derived from an EMBL/GenBank/DDBJ whole genome shotgun (WGS) entry which is preliminary data.</text>
</comment>
<evidence type="ECO:0000256" key="2">
    <source>
        <dbReference type="ARBA" id="ARBA00024446"/>
    </source>
</evidence>
<dbReference type="InterPro" id="IPR036677">
    <property type="entry name" value="EutN_CcmL_sf"/>
</dbReference>
<protein>
    <submittedName>
        <fullName evidence="3">Carboxysome peptide B</fullName>
    </submittedName>
</protein>
<dbReference type="InterPro" id="IPR004992">
    <property type="entry name" value="EutN_CcmL"/>
</dbReference>
<dbReference type="EMBL" id="SOQX01000001">
    <property type="protein sequence ID" value="TDY04027.1"/>
    <property type="molecule type" value="Genomic_DNA"/>
</dbReference>
<dbReference type="OrthoDB" id="5296236at2"/>
<dbReference type="InterPro" id="IPR014077">
    <property type="entry name" value="CsoS4B"/>
</dbReference>
<proteinExistence type="predicted"/>
<organism evidence="3 4">
    <name type="scientific">Thiohalophilus thiocyanatoxydans</name>
    <dbReference type="NCBI Taxonomy" id="381308"/>
    <lineage>
        <taxon>Bacteria</taxon>
        <taxon>Pseudomonadati</taxon>
        <taxon>Pseudomonadota</taxon>
        <taxon>Gammaproteobacteria</taxon>
        <taxon>Thiohalomonadales</taxon>
        <taxon>Thiohalophilaceae</taxon>
        <taxon>Thiohalophilus</taxon>
    </lineage>
</organism>
<dbReference type="Proteomes" id="UP000294914">
    <property type="component" value="Unassembled WGS sequence"/>
</dbReference>
<comment type="subcellular location">
    <subcellularLocation>
        <location evidence="1">Bacterial microcompartment</location>
    </subcellularLocation>
</comment>
<dbReference type="GO" id="GO:0031469">
    <property type="term" value="C:bacterial microcompartment"/>
    <property type="evidence" value="ECO:0007669"/>
    <property type="project" value="UniProtKB-SubCell"/>
</dbReference>
<keyword evidence="2" id="KW-1283">Bacterial microcompartment</keyword>
<sequence length="97" mass="10574">MDILQVEAPLVCTRRIDGLRQSSLRVLRDKKGQRHVAVDPVGAREGNWVFTVSGSAARYATGDFTILTDLTIGGIIDFWGADETRPTGKGETTEQAL</sequence>
<dbReference type="CDD" id="cd01614">
    <property type="entry name" value="EutN_CcmL"/>
    <property type="match status" value="1"/>
</dbReference>
<dbReference type="PANTHER" id="PTHR36539:SF1">
    <property type="entry name" value="BACTERIAL MICROCOMPARTMENT SHELL VERTEX PROTEIN EUTN"/>
    <property type="match status" value="1"/>
</dbReference>
<dbReference type="Gene3D" id="2.40.50.220">
    <property type="entry name" value="EutN/Ccml"/>
    <property type="match status" value="1"/>
</dbReference>
<dbReference type="PROSITE" id="PS51932">
    <property type="entry name" value="BMV"/>
    <property type="match status" value="1"/>
</dbReference>
<name>A0A4R8J140_9GAMM</name>
<gene>
    <name evidence="3" type="ORF">EDC23_0398</name>
</gene>
<dbReference type="AlphaFoldDB" id="A0A4R8J140"/>
<dbReference type="RefSeq" id="WP_134080583.1">
    <property type="nucleotide sequence ID" value="NZ_SOQX01000001.1"/>
</dbReference>
<keyword evidence="4" id="KW-1185">Reference proteome</keyword>
<dbReference type="PANTHER" id="PTHR36539">
    <property type="entry name" value="ETHANOLAMINE UTILIZATION PROTEIN EUTN"/>
    <property type="match status" value="1"/>
</dbReference>
<dbReference type="NCBIfam" id="TIGR02704">
    <property type="entry name" value="carboxysome_B"/>
    <property type="match status" value="1"/>
</dbReference>
<evidence type="ECO:0000313" key="3">
    <source>
        <dbReference type="EMBL" id="TDY04027.1"/>
    </source>
</evidence>
<evidence type="ECO:0000256" key="1">
    <source>
        <dbReference type="ARBA" id="ARBA00024322"/>
    </source>
</evidence>
<accession>A0A4R8J140</accession>
<dbReference type="SUPFAM" id="SSF159133">
    <property type="entry name" value="EutN/CcmL-like"/>
    <property type="match status" value="1"/>
</dbReference>